<dbReference type="Pfam" id="PF13439">
    <property type="entry name" value="Glyco_transf_4"/>
    <property type="match status" value="1"/>
</dbReference>
<dbReference type="AlphaFoldDB" id="A0A3A4R166"/>
<dbReference type="InterPro" id="IPR028098">
    <property type="entry name" value="Glyco_trans_4-like_N"/>
</dbReference>
<evidence type="ECO:0000259" key="1">
    <source>
        <dbReference type="Pfam" id="PF00534"/>
    </source>
</evidence>
<dbReference type="EMBL" id="QZJZ01000105">
    <property type="protein sequence ID" value="RJP55922.1"/>
    <property type="molecule type" value="Genomic_DNA"/>
</dbReference>
<organism evidence="3 4">
    <name type="scientific">Candidatus Auribacter fodinae</name>
    <dbReference type="NCBI Taxonomy" id="2093366"/>
    <lineage>
        <taxon>Bacteria</taxon>
        <taxon>Pseudomonadati</taxon>
        <taxon>Candidatus Auribacterota</taxon>
        <taxon>Candidatus Auribacteria</taxon>
        <taxon>Candidatus Auribacterales</taxon>
        <taxon>Candidatus Auribacteraceae</taxon>
        <taxon>Candidatus Auribacter</taxon>
    </lineage>
</organism>
<comment type="caution">
    <text evidence="3">The sequence shown here is derived from an EMBL/GenBank/DDBJ whole genome shotgun (WGS) entry which is preliminary data.</text>
</comment>
<dbReference type="PANTHER" id="PTHR45947:SF3">
    <property type="entry name" value="SULFOQUINOVOSYL TRANSFERASE SQD2"/>
    <property type="match status" value="1"/>
</dbReference>
<name>A0A3A4R166_9BACT</name>
<feature type="domain" description="Glycosyltransferase subfamily 4-like N-terminal" evidence="2">
    <location>
        <begin position="15"/>
        <end position="183"/>
    </location>
</feature>
<evidence type="ECO:0000313" key="3">
    <source>
        <dbReference type="EMBL" id="RJP55922.1"/>
    </source>
</evidence>
<reference evidence="3 4" key="1">
    <citation type="journal article" date="2017" name="ISME J.">
        <title>Energy and carbon metabolisms in a deep terrestrial subsurface fluid microbial community.</title>
        <authorList>
            <person name="Momper L."/>
            <person name="Jungbluth S.P."/>
            <person name="Lee M.D."/>
            <person name="Amend J.P."/>
        </authorList>
    </citation>
    <scope>NUCLEOTIDE SEQUENCE [LARGE SCALE GENOMIC DNA]</scope>
    <source>
        <strain evidence="3">SURF_26</strain>
    </source>
</reference>
<evidence type="ECO:0000259" key="2">
    <source>
        <dbReference type="Pfam" id="PF13439"/>
    </source>
</evidence>
<keyword evidence="3" id="KW-0808">Transferase</keyword>
<dbReference type="CDD" id="cd03801">
    <property type="entry name" value="GT4_PimA-like"/>
    <property type="match status" value="1"/>
</dbReference>
<dbReference type="Pfam" id="PF00534">
    <property type="entry name" value="Glycos_transf_1"/>
    <property type="match status" value="1"/>
</dbReference>
<dbReference type="InterPro" id="IPR001296">
    <property type="entry name" value="Glyco_trans_1"/>
</dbReference>
<dbReference type="PANTHER" id="PTHR45947">
    <property type="entry name" value="SULFOQUINOVOSYL TRANSFERASE SQD2"/>
    <property type="match status" value="1"/>
</dbReference>
<dbReference type="InterPro" id="IPR050194">
    <property type="entry name" value="Glycosyltransferase_grp1"/>
</dbReference>
<feature type="domain" description="Glycosyl transferase family 1" evidence="1">
    <location>
        <begin position="193"/>
        <end position="354"/>
    </location>
</feature>
<accession>A0A3A4R166</accession>
<sequence>MKITFLINTLSEGKGIPNRVASMAVALDKKGDTVSIVTFDRANRSLPDSIRVLEPKLFGKMRLPYRFLEMKSGLFNALARTSIMACLKRLAPEVVVVDFVPVDRYAMECRKKLGYKVVYTYHGIADPEMYTGEDRRKRIETRDAMHAQVRRADYVMAVSRHTARELESLGIQSVVVPNGVDMDFFRPGKKLPAIQKKGPVLMYIGRYTPHKGVMNLLQAFAVVNKEVPDAVLYMFARHEHREYVSQLKQFIADNGLSGSVMMFRDIYGEIVPYLYGGADIFVSGALDETFGMTFVEAAACGTPSAAFASKSIPEVVDDGKTGILCEPGDSAALARGIIKLLKDRKLLDEYSRNAVEFARKYNWDSIADQMRGILRGKA</sequence>
<gene>
    <name evidence="3" type="ORF">C4541_13525</name>
</gene>
<dbReference type="Proteomes" id="UP000266426">
    <property type="component" value="Unassembled WGS sequence"/>
</dbReference>
<evidence type="ECO:0000313" key="4">
    <source>
        <dbReference type="Proteomes" id="UP000266426"/>
    </source>
</evidence>
<protein>
    <submittedName>
        <fullName evidence="3">Glycosyltransferase family 1 protein</fullName>
    </submittedName>
</protein>
<dbReference type="Gene3D" id="3.40.50.2000">
    <property type="entry name" value="Glycogen Phosphorylase B"/>
    <property type="match status" value="2"/>
</dbReference>
<dbReference type="SUPFAM" id="SSF53756">
    <property type="entry name" value="UDP-Glycosyltransferase/glycogen phosphorylase"/>
    <property type="match status" value="1"/>
</dbReference>
<dbReference type="GO" id="GO:0016757">
    <property type="term" value="F:glycosyltransferase activity"/>
    <property type="evidence" value="ECO:0007669"/>
    <property type="project" value="InterPro"/>
</dbReference>
<proteinExistence type="predicted"/>